<dbReference type="SUPFAM" id="SSF56601">
    <property type="entry name" value="beta-lactamase/transpeptidase-like"/>
    <property type="match status" value="1"/>
</dbReference>
<dbReference type="AlphaFoldDB" id="A0A382CQ16"/>
<accession>A0A382CQ16</accession>
<dbReference type="Gene3D" id="3.40.710.10">
    <property type="entry name" value="DD-peptidase/beta-lactamase superfamily"/>
    <property type="match status" value="1"/>
</dbReference>
<sequence length="437" mass="48330">MNVLIRQILSGILFVPLLVMSFVSWSGSGESDSVAVGSFPSSLQTVFETAINKEFESAPEKAGISVAVYSGDRVWVYSRGVADTQVEMTVDTLIPVGSTSKTFVSALVLIQVKNGLYDLSDSLEGVLLGHVDYSSFDFGKINPEVTVEELLSMRSGLPNYNKNRQGVRKLFKRPEWRPADNVNLVQDPYKRSGVFDYNDTNLVLLGLIAEFHGGQDLHTLYQQTFFDPLDIRVVFPPQDTLPPNVARPYGDRSPWAKGFGNIIDAAPFSFDHYWFGQGRIRWPCCGLISTPKDMARWAYELYSVNGSAISFVSHKNLLKSLSSRSVLYQGIKQPYGYFATKRIYTLPRSINLVTYGHPGGGGGYSSLLRYAPELDLSVSVLANSLLQFRSSCPKLDIRHCIASRIFSAYGSHTSGTTGTNNVKKVSDHSVKEPGSDR</sequence>
<dbReference type="PANTHER" id="PTHR46825">
    <property type="entry name" value="D-ALANYL-D-ALANINE-CARBOXYPEPTIDASE/ENDOPEPTIDASE AMPH"/>
    <property type="match status" value="1"/>
</dbReference>
<name>A0A382CQ16_9ZZZZ</name>
<dbReference type="InterPro" id="IPR012338">
    <property type="entry name" value="Beta-lactam/transpept-like"/>
</dbReference>
<dbReference type="InterPro" id="IPR001466">
    <property type="entry name" value="Beta-lactam-related"/>
</dbReference>
<dbReference type="Pfam" id="PF00144">
    <property type="entry name" value="Beta-lactamase"/>
    <property type="match status" value="1"/>
</dbReference>
<organism evidence="3">
    <name type="scientific">marine metagenome</name>
    <dbReference type="NCBI Taxonomy" id="408172"/>
    <lineage>
        <taxon>unclassified sequences</taxon>
        <taxon>metagenomes</taxon>
        <taxon>ecological metagenomes</taxon>
    </lineage>
</organism>
<evidence type="ECO:0000259" key="2">
    <source>
        <dbReference type="Pfam" id="PF00144"/>
    </source>
</evidence>
<gene>
    <name evidence="3" type="ORF">METZ01_LOCUS180813</name>
</gene>
<proteinExistence type="predicted"/>
<dbReference type="EMBL" id="UINC01035483">
    <property type="protein sequence ID" value="SVB27959.1"/>
    <property type="molecule type" value="Genomic_DNA"/>
</dbReference>
<protein>
    <recommendedName>
        <fullName evidence="2">Beta-lactamase-related domain-containing protein</fullName>
    </recommendedName>
</protein>
<dbReference type="InterPro" id="IPR050491">
    <property type="entry name" value="AmpC-like"/>
</dbReference>
<dbReference type="PANTHER" id="PTHR46825:SF9">
    <property type="entry name" value="BETA-LACTAMASE-RELATED DOMAIN-CONTAINING PROTEIN"/>
    <property type="match status" value="1"/>
</dbReference>
<feature type="compositionally biased region" description="Basic and acidic residues" evidence="1">
    <location>
        <begin position="424"/>
        <end position="437"/>
    </location>
</feature>
<evidence type="ECO:0000256" key="1">
    <source>
        <dbReference type="SAM" id="MobiDB-lite"/>
    </source>
</evidence>
<reference evidence="3" key="1">
    <citation type="submission" date="2018-05" db="EMBL/GenBank/DDBJ databases">
        <authorList>
            <person name="Lanie J.A."/>
            <person name="Ng W.-L."/>
            <person name="Kazmierczak K.M."/>
            <person name="Andrzejewski T.M."/>
            <person name="Davidsen T.M."/>
            <person name="Wayne K.J."/>
            <person name="Tettelin H."/>
            <person name="Glass J.I."/>
            <person name="Rusch D."/>
            <person name="Podicherti R."/>
            <person name="Tsui H.-C.T."/>
            <person name="Winkler M.E."/>
        </authorList>
    </citation>
    <scope>NUCLEOTIDE SEQUENCE</scope>
</reference>
<feature type="domain" description="Beta-lactamase-related" evidence="2">
    <location>
        <begin position="55"/>
        <end position="386"/>
    </location>
</feature>
<evidence type="ECO:0000313" key="3">
    <source>
        <dbReference type="EMBL" id="SVB27959.1"/>
    </source>
</evidence>
<feature type="region of interest" description="Disordered" evidence="1">
    <location>
        <begin position="416"/>
        <end position="437"/>
    </location>
</feature>